<proteinExistence type="predicted"/>
<organism evidence="2 3">
    <name type="scientific">Acacia crassicarpa</name>
    <name type="common">northern wattle</name>
    <dbReference type="NCBI Taxonomy" id="499986"/>
    <lineage>
        <taxon>Eukaryota</taxon>
        <taxon>Viridiplantae</taxon>
        <taxon>Streptophyta</taxon>
        <taxon>Embryophyta</taxon>
        <taxon>Tracheophyta</taxon>
        <taxon>Spermatophyta</taxon>
        <taxon>Magnoliopsida</taxon>
        <taxon>eudicotyledons</taxon>
        <taxon>Gunneridae</taxon>
        <taxon>Pentapetalae</taxon>
        <taxon>rosids</taxon>
        <taxon>fabids</taxon>
        <taxon>Fabales</taxon>
        <taxon>Fabaceae</taxon>
        <taxon>Caesalpinioideae</taxon>
        <taxon>mimosoid clade</taxon>
        <taxon>Acacieae</taxon>
        <taxon>Acacia</taxon>
    </lineage>
</organism>
<dbReference type="PANTHER" id="PTHR37610:SF75">
    <property type="entry name" value="RETROTRANSPOSON COPIA-LIKE N-TERMINAL DOMAIN-CONTAINING PROTEIN"/>
    <property type="match status" value="1"/>
</dbReference>
<dbReference type="PANTHER" id="PTHR37610">
    <property type="entry name" value="CCHC-TYPE DOMAIN-CONTAINING PROTEIN"/>
    <property type="match status" value="1"/>
</dbReference>
<protein>
    <submittedName>
        <fullName evidence="2">Uncharacterized protein</fullName>
    </submittedName>
</protein>
<name>A0AAE1J100_9FABA</name>
<evidence type="ECO:0000313" key="2">
    <source>
        <dbReference type="EMBL" id="KAK4260626.1"/>
    </source>
</evidence>
<evidence type="ECO:0000256" key="1">
    <source>
        <dbReference type="SAM" id="MobiDB-lite"/>
    </source>
</evidence>
<dbReference type="EMBL" id="JAWXYG010000010">
    <property type="protein sequence ID" value="KAK4260626.1"/>
    <property type="molecule type" value="Genomic_DNA"/>
</dbReference>
<keyword evidence="3" id="KW-1185">Reference proteome</keyword>
<dbReference type="AlphaFoldDB" id="A0AAE1J100"/>
<comment type="caution">
    <text evidence="2">The sequence shown here is derived from an EMBL/GenBank/DDBJ whole genome shotgun (WGS) entry which is preliminary data.</text>
</comment>
<accession>A0AAE1J100</accession>
<evidence type="ECO:0000313" key="3">
    <source>
        <dbReference type="Proteomes" id="UP001293593"/>
    </source>
</evidence>
<sequence length="157" mass="18301">MSSSLKKIFMYLPSARDIWEALRETYSTVRSRSRIFGVKKKLWVLKQDHMSLDDYYLEKSALWQDFDALTNKTHHCGADAKEDRKEKEEERVYELLAGLKVIYDDVRARILSQEPLPSVHEVYTTLRNEEDRRKSMLQDQNNSTATLVPSEASALSV</sequence>
<feature type="region of interest" description="Disordered" evidence="1">
    <location>
        <begin position="133"/>
        <end position="157"/>
    </location>
</feature>
<feature type="compositionally biased region" description="Polar residues" evidence="1">
    <location>
        <begin position="137"/>
        <end position="157"/>
    </location>
</feature>
<gene>
    <name evidence="2" type="ORF">QN277_003719</name>
</gene>
<reference evidence="2" key="1">
    <citation type="submission" date="2023-10" db="EMBL/GenBank/DDBJ databases">
        <title>Chromosome-level genome of the transformable northern wattle, Acacia crassicarpa.</title>
        <authorList>
            <person name="Massaro I."/>
            <person name="Sinha N.R."/>
            <person name="Poethig S."/>
            <person name="Leichty A.R."/>
        </authorList>
    </citation>
    <scope>NUCLEOTIDE SEQUENCE</scope>
    <source>
        <strain evidence="2">Acra3RX</strain>
        <tissue evidence="2">Leaf</tissue>
    </source>
</reference>
<dbReference type="Proteomes" id="UP001293593">
    <property type="component" value="Unassembled WGS sequence"/>
</dbReference>